<dbReference type="RefSeq" id="WP_085018667.1">
    <property type="nucleotide sequence ID" value="NZ_BMHD01000001.1"/>
</dbReference>
<proteinExistence type="predicted"/>
<reference evidence="1 2" key="1">
    <citation type="submission" date="2017-04" db="EMBL/GenBank/DDBJ databases">
        <authorList>
            <person name="Afonso C.L."/>
            <person name="Miller P.J."/>
            <person name="Scott M.A."/>
            <person name="Spackman E."/>
            <person name="Goraichik I."/>
            <person name="Dimitrov K.M."/>
            <person name="Suarez D.L."/>
            <person name="Swayne D.E."/>
        </authorList>
    </citation>
    <scope>NUCLEOTIDE SEQUENCE [LARGE SCALE GENOMIC DNA]</scope>
    <source>
        <strain evidence="2">XA(T)</strain>
    </source>
</reference>
<dbReference type="KEGG" id="cphy:B5808_04270"/>
<name>A0A1X9LH34_9MICO</name>
<dbReference type="Gene3D" id="3.40.630.30">
    <property type="match status" value="1"/>
</dbReference>
<dbReference type="EMBL" id="CP020715">
    <property type="protein sequence ID" value="ARJ04526.1"/>
    <property type="molecule type" value="Genomic_DNA"/>
</dbReference>
<dbReference type="InterPro" id="IPR016181">
    <property type="entry name" value="Acyl_CoA_acyltransferase"/>
</dbReference>
<keyword evidence="2" id="KW-1185">Reference proteome</keyword>
<dbReference type="SUPFAM" id="SSF55729">
    <property type="entry name" value="Acyl-CoA N-acyltransferases (Nat)"/>
    <property type="match status" value="1"/>
</dbReference>
<dbReference type="AlphaFoldDB" id="A0A1X9LH34"/>
<gene>
    <name evidence="1" type="ORF">B5808_04270</name>
</gene>
<organism evidence="1 2">
    <name type="scientific">Cnuibacter physcomitrellae</name>
    <dbReference type="NCBI Taxonomy" id="1619308"/>
    <lineage>
        <taxon>Bacteria</taxon>
        <taxon>Bacillati</taxon>
        <taxon>Actinomycetota</taxon>
        <taxon>Actinomycetes</taxon>
        <taxon>Micrococcales</taxon>
        <taxon>Microbacteriaceae</taxon>
        <taxon>Cnuibacter</taxon>
    </lineage>
</organism>
<dbReference type="PANTHER" id="PTHR41368">
    <property type="entry name" value="PROTEIN YGHO"/>
    <property type="match status" value="1"/>
</dbReference>
<dbReference type="InterPro" id="IPR039968">
    <property type="entry name" value="BcerS-like"/>
</dbReference>
<evidence type="ECO:0000313" key="2">
    <source>
        <dbReference type="Proteomes" id="UP000192775"/>
    </source>
</evidence>
<evidence type="ECO:0000313" key="1">
    <source>
        <dbReference type="EMBL" id="ARJ04526.1"/>
    </source>
</evidence>
<sequence length="374" mass="41379">MRIHTVETRTELDEFQRLTSRVHPRDLAVPLLESTVRSWWNGHSPHPEPIRLLVLRDSAGDVIGRTTVHTDARLDERLGQPSLLFGATDFADAAAARFLLAHLDELGSRSGRRQLFGPVSLLPNQAGGVITSGFEERGFVDSAWNPEWVPSVYEDAGFERWGESDTWVVETSAARPEVDGAPSPAEWDAAGVRLDYGAASKVDELLPELRTVLNASFAALPYFTEITAAELAAATDGLGHLIDERLLPLARDAETGELVSFILAVPDITRFVQEIEGRLGVTAGLRLLASRRRYRSEAILVIQGTHPDRQGRGILTLLSRQLQANLAQAGYRRLRSTYVGRDNPGSTAQFRRFGGRPLHGYTFYRKPIIPEDDL</sequence>
<protein>
    <submittedName>
        <fullName evidence="1">Uncharacterized protein</fullName>
    </submittedName>
</protein>
<accession>A0A1X9LH34</accession>
<dbReference type="PANTHER" id="PTHR41368:SF1">
    <property type="entry name" value="PROTEIN YGHO"/>
    <property type="match status" value="1"/>
</dbReference>
<dbReference type="Proteomes" id="UP000192775">
    <property type="component" value="Chromosome"/>
</dbReference>
<dbReference type="STRING" id="1619308.B5808_04270"/>